<accession>M7YE30</accession>
<sequence length="212" mass="23736">MEPWTPPARLVLRVRACRRHPLTSSAPSCGAAPPRALGLSCYSPPTNADPGQDLARSTPLRPRHRQDHCCISTPRCCSLHVKTVSVGLRQVPLPLSTSSQDQVPLRTNVNNCRRKNGTGKSEDLKYHDTDDMNIYGMYDFTALRQVPRWPEPSDPSSSSMNREQLSSPKNRVTKPSSSTMTHVRLRGIPRTPSSMMHQVPRSDPEHLWKLVL</sequence>
<organism evidence="2">
    <name type="scientific">Triticum urartu</name>
    <name type="common">Red wild einkorn</name>
    <name type="synonym">Crithodium urartu</name>
    <dbReference type="NCBI Taxonomy" id="4572"/>
    <lineage>
        <taxon>Eukaryota</taxon>
        <taxon>Viridiplantae</taxon>
        <taxon>Streptophyta</taxon>
        <taxon>Embryophyta</taxon>
        <taxon>Tracheophyta</taxon>
        <taxon>Spermatophyta</taxon>
        <taxon>Magnoliopsida</taxon>
        <taxon>Liliopsida</taxon>
        <taxon>Poales</taxon>
        <taxon>Poaceae</taxon>
        <taxon>BOP clade</taxon>
        <taxon>Pooideae</taxon>
        <taxon>Triticodae</taxon>
        <taxon>Triticeae</taxon>
        <taxon>Triticinae</taxon>
        <taxon>Triticum</taxon>
    </lineage>
</organism>
<dbReference type="EMBL" id="KD250643">
    <property type="protein sequence ID" value="EMS48563.1"/>
    <property type="molecule type" value="Genomic_DNA"/>
</dbReference>
<feature type="region of interest" description="Disordered" evidence="1">
    <location>
        <begin position="147"/>
        <end position="203"/>
    </location>
</feature>
<gene>
    <name evidence="2" type="ORF">TRIUR3_23421</name>
</gene>
<evidence type="ECO:0000256" key="1">
    <source>
        <dbReference type="SAM" id="MobiDB-lite"/>
    </source>
</evidence>
<name>M7YE30_TRIUA</name>
<proteinExistence type="predicted"/>
<evidence type="ECO:0000313" key="2">
    <source>
        <dbReference type="EMBL" id="EMS48563.1"/>
    </source>
</evidence>
<protein>
    <submittedName>
        <fullName evidence="2">Uncharacterized protein</fullName>
    </submittedName>
</protein>
<feature type="compositionally biased region" description="Polar residues" evidence="1">
    <location>
        <begin position="154"/>
        <end position="181"/>
    </location>
</feature>
<dbReference type="AlphaFoldDB" id="M7YE30"/>
<reference evidence="2" key="1">
    <citation type="journal article" date="2013" name="Nature">
        <title>Draft genome of the wheat A-genome progenitor Triticum urartu.</title>
        <authorList>
            <person name="Ling H.Q."/>
            <person name="Zhao S."/>
            <person name="Liu D."/>
            <person name="Wang J."/>
            <person name="Sun H."/>
            <person name="Zhang C."/>
            <person name="Fan H."/>
            <person name="Li D."/>
            <person name="Dong L."/>
            <person name="Tao Y."/>
            <person name="Gao C."/>
            <person name="Wu H."/>
            <person name="Li Y."/>
            <person name="Cui Y."/>
            <person name="Guo X."/>
            <person name="Zheng S."/>
            <person name="Wang B."/>
            <person name="Yu K."/>
            <person name="Liang Q."/>
            <person name="Yang W."/>
            <person name="Lou X."/>
            <person name="Chen J."/>
            <person name="Feng M."/>
            <person name="Jian J."/>
            <person name="Zhang X."/>
            <person name="Luo G."/>
            <person name="Jiang Y."/>
            <person name="Liu J."/>
            <person name="Wang Z."/>
            <person name="Sha Y."/>
            <person name="Zhang B."/>
            <person name="Wu H."/>
            <person name="Tang D."/>
            <person name="Shen Q."/>
            <person name="Xue P."/>
            <person name="Zou S."/>
            <person name="Wang X."/>
            <person name="Liu X."/>
            <person name="Wang F."/>
            <person name="Yang Y."/>
            <person name="An X."/>
            <person name="Dong Z."/>
            <person name="Zhang K."/>
            <person name="Zhang X."/>
            <person name="Luo M.C."/>
            <person name="Dvorak J."/>
            <person name="Tong Y."/>
            <person name="Wang J."/>
            <person name="Yang H."/>
            <person name="Li Z."/>
            <person name="Wang D."/>
            <person name="Zhang A."/>
            <person name="Wang J."/>
        </authorList>
    </citation>
    <scope>NUCLEOTIDE SEQUENCE</scope>
</reference>